<dbReference type="GO" id="GO:0006297">
    <property type="term" value="P:nucleotide-excision repair, DNA gap filling"/>
    <property type="evidence" value="ECO:0007669"/>
    <property type="project" value="TreeGrafter"/>
</dbReference>
<dbReference type="GO" id="GO:0003677">
    <property type="term" value="F:DNA binding"/>
    <property type="evidence" value="ECO:0007669"/>
    <property type="project" value="InterPro"/>
</dbReference>
<dbReference type="EMBL" id="HBGY01011604">
    <property type="protein sequence ID" value="CAD9570930.1"/>
    <property type="molecule type" value="Transcribed_RNA"/>
</dbReference>
<dbReference type="GO" id="GO:0032807">
    <property type="term" value="C:DNA ligase IV complex"/>
    <property type="evidence" value="ECO:0007669"/>
    <property type="project" value="TreeGrafter"/>
</dbReference>
<protein>
    <recommendedName>
        <fullName evidence="2">BRCT domain-containing protein</fullName>
    </recommendedName>
</protein>
<dbReference type="AlphaFoldDB" id="A0A7S2KBJ5"/>
<reference evidence="1" key="1">
    <citation type="submission" date="2021-01" db="EMBL/GenBank/DDBJ databases">
        <authorList>
            <person name="Corre E."/>
            <person name="Pelletier E."/>
            <person name="Niang G."/>
            <person name="Scheremetjew M."/>
            <person name="Finn R."/>
            <person name="Kale V."/>
            <person name="Holt S."/>
            <person name="Cochrane G."/>
            <person name="Meng A."/>
            <person name="Brown T."/>
            <person name="Cohen L."/>
        </authorList>
    </citation>
    <scope>NUCLEOTIDE SEQUENCE</scope>
    <source>
        <strain evidence="1">B650</strain>
    </source>
</reference>
<accession>A0A7S2KBJ5</accession>
<evidence type="ECO:0000313" key="1">
    <source>
        <dbReference type="EMBL" id="CAD9570930.1"/>
    </source>
</evidence>
<sequence>MQGDMLGWNPIKKDNYPDRWIHPNDSFILTVNAAEIVRSQEHSSGITLRFPRITGNPRFDKLPSQVETLQSLHHMYSLRIQQQLSDGSKLGSGTNNSSSVRCRFLNQKPKNKKTKKKPLLIVRPIPGVSVESNALSGYSFVVLEGTYSSPKKNDVRHKELESKEWLAEVQNIKNRKDVVEFIMRHGGNVELTGSIRTDFIIGGELSDPRVSSYRKAISGWEVANNRNGNHLMSKLKKQQAIPKSVLHWTFVLKMVFAWLGETRKVKLEDSIEVVAGHKGIKDGFATLSKPLRHDYLVLSKESELALLEQEDNRAISVFELETLIAPPNQCKYITSSKRNNCNSSSSKVARARSVLDDSDLWTLGGKRRKLWPFKSQADTGMAIREGRLAALAKQSHFFVLYSFRGKSESSKTTKDFTQFEHINSVVPLVEAMGADVSFEFGTATKVTHILCNIDGDIINLQNFLYAPNAENREEFLLKKQLEDIVEENFTCDPREVSLVSPAWVRRLWDRC</sequence>
<organism evidence="1">
    <name type="scientific">Leptocylindrus danicus</name>
    <dbReference type="NCBI Taxonomy" id="163516"/>
    <lineage>
        <taxon>Eukaryota</taxon>
        <taxon>Sar</taxon>
        <taxon>Stramenopiles</taxon>
        <taxon>Ochrophyta</taxon>
        <taxon>Bacillariophyta</taxon>
        <taxon>Coscinodiscophyceae</taxon>
        <taxon>Chaetocerotophycidae</taxon>
        <taxon>Leptocylindrales</taxon>
        <taxon>Leptocylindraceae</taxon>
        <taxon>Leptocylindrus</taxon>
    </lineage>
</organism>
<dbReference type="Gene3D" id="2.40.50.140">
    <property type="entry name" value="Nucleic acid-binding proteins"/>
    <property type="match status" value="1"/>
</dbReference>
<dbReference type="GO" id="GO:0003910">
    <property type="term" value="F:DNA ligase (ATP) activity"/>
    <property type="evidence" value="ECO:0007669"/>
    <property type="project" value="InterPro"/>
</dbReference>
<dbReference type="GO" id="GO:0006303">
    <property type="term" value="P:double-strand break repair via nonhomologous end joining"/>
    <property type="evidence" value="ECO:0007669"/>
    <property type="project" value="TreeGrafter"/>
</dbReference>
<gene>
    <name evidence="1" type="ORF">LDAN0321_LOCUS7357</name>
</gene>
<evidence type="ECO:0008006" key="2">
    <source>
        <dbReference type="Google" id="ProtNLM"/>
    </source>
</evidence>
<dbReference type="GO" id="GO:0005524">
    <property type="term" value="F:ATP binding"/>
    <property type="evidence" value="ECO:0007669"/>
    <property type="project" value="InterPro"/>
</dbReference>
<dbReference type="SUPFAM" id="SSF50249">
    <property type="entry name" value="Nucleic acid-binding proteins"/>
    <property type="match status" value="1"/>
</dbReference>
<dbReference type="InterPro" id="IPR029710">
    <property type="entry name" value="LIG4"/>
</dbReference>
<name>A0A7S2KBJ5_9STRA</name>
<dbReference type="PANTHER" id="PTHR45997:SF1">
    <property type="entry name" value="DNA LIGASE 4"/>
    <property type="match status" value="1"/>
</dbReference>
<proteinExistence type="predicted"/>
<dbReference type="PANTHER" id="PTHR45997">
    <property type="entry name" value="DNA LIGASE 4"/>
    <property type="match status" value="1"/>
</dbReference>
<dbReference type="InterPro" id="IPR012340">
    <property type="entry name" value="NA-bd_OB-fold"/>
</dbReference>